<dbReference type="EMBL" id="WIXP02000005">
    <property type="protein sequence ID" value="KAF6211291.1"/>
    <property type="molecule type" value="Genomic_DNA"/>
</dbReference>
<protein>
    <submittedName>
        <fullName evidence="1">Uncharacterized protein</fullName>
    </submittedName>
</protein>
<organism evidence="1 2">
    <name type="scientific">Apolygus lucorum</name>
    <name type="common">Small green plant bug</name>
    <name type="synonym">Lygocoris lucorum</name>
    <dbReference type="NCBI Taxonomy" id="248454"/>
    <lineage>
        <taxon>Eukaryota</taxon>
        <taxon>Metazoa</taxon>
        <taxon>Ecdysozoa</taxon>
        <taxon>Arthropoda</taxon>
        <taxon>Hexapoda</taxon>
        <taxon>Insecta</taxon>
        <taxon>Pterygota</taxon>
        <taxon>Neoptera</taxon>
        <taxon>Paraneoptera</taxon>
        <taxon>Hemiptera</taxon>
        <taxon>Heteroptera</taxon>
        <taxon>Panheteroptera</taxon>
        <taxon>Cimicomorpha</taxon>
        <taxon>Miridae</taxon>
        <taxon>Mirini</taxon>
        <taxon>Apolygus</taxon>
    </lineage>
</organism>
<accession>A0A6A4KC28</accession>
<dbReference type="AlphaFoldDB" id="A0A6A4KC28"/>
<gene>
    <name evidence="1" type="ORF">GE061_014408</name>
</gene>
<evidence type="ECO:0000313" key="2">
    <source>
        <dbReference type="Proteomes" id="UP000466442"/>
    </source>
</evidence>
<reference evidence="1" key="1">
    <citation type="journal article" date="2021" name="Mol. Ecol. Resour.">
        <title>Apolygus lucorum genome provides insights into omnivorousness and mesophyll feeding.</title>
        <authorList>
            <person name="Liu Y."/>
            <person name="Liu H."/>
            <person name="Wang H."/>
            <person name="Huang T."/>
            <person name="Liu B."/>
            <person name="Yang B."/>
            <person name="Yin L."/>
            <person name="Li B."/>
            <person name="Zhang Y."/>
            <person name="Zhang S."/>
            <person name="Jiang F."/>
            <person name="Zhang X."/>
            <person name="Ren Y."/>
            <person name="Wang B."/>
            <person name="Wang S."/>
            <person name="Lu Y."/>
            <person name="Wu K."/>
            <person name="Fan W."/>
            <person name="Wang G."/>
        </authorList>
    </citation>
    <scope>NUCLEOTIDE SEQUENCE</scope>
    <source>
        <strain evidence="1">12Hb</strain>
    </source>
</reference>
<keyword evidence="2" id="KW-1185">Reference proteome</keyword>
<sequence length="208" mass="23797">MDTGKSIMNEIKFDDYNVVRRGISHLGDRFGVKESLCRNYAYCKTNPSYNYYRDLKSNPKKLGVTANILGMYTQPCMGPPSELPLPLQPFISVGQSAAVTPKALLPRTIDYGDRMEADAFYTLCQYNRAFYKEIPVLRPWDYTFFSCGRPMFEQKNLTEQAKIRQEVPYKHPHVLPVTLCRTFGYKDVLGSHRNVPNISQGVETAFIS</sequence>
<proteinExistence type="predicted"/>
<comment type="caution">
    <text evidence="1">The sequence shown here is derived from an EMBL/GenBank/DDBJ whole genome shotgun (WGS) entry which is preliminary data.</text>
</comment>
<name>A0A6A4KC28_APOLU</name>
<evidence type="ECO:0000313" key="1">
    <source>
        <dbReference type="EMBL" id="KAF6211291.1"/>
    </source>
</evidence>
<dbReference type="Proteomes" id="UP000466442">
    <property type="component" value="Linkage Group LG5"/>
</dbReference>